<keyword evidence="2" id="KW-1185">Reference proteome</keyword>
<reference evidence="1 2" key="1">
    <citation type="submission" date="2016-03" db="EMBL/GenBank/DDBJ databases">
        <title>Draft genome sequence of Paenibacillus glacialis DSM 22343.</title>
        <authorList>
            <person name="Shin S.-K."/>
            <person name="Yi H."/>
        </authorList>
    </citation>
    <scope>NUCLEOTIDE SEQUENCE [LARGE SCALE GENOMIC DNA]</scope>
    <source>
        <strain evidence="1 2">DSM 22343</strain>
    </source>
</reference>
<proteinExistence type="predicted"/>
<dbReference type="AlphaFoldDB" id="A0A168E9Y1"/>
<gene>
    <name evidence="1" type="ORF">PGLA_22610</name>
</gene>
<dbReference type="EMBL" id="LVJH01000064">
    <property type="protein sequence ID" value="OAB35019.1"/>
    <property type="molecule type" value="Genomic_DNA"/>
</dbReference>
<organism evidence="1 2">
    <name type="scientific">Paenibacillus glacialis</name>
    <dbReference type="NCBI Taxonomy" id="494026"/>
    <lineage>
        <taxon>Bacteria</taxon>
        <taxon>Bacillati</taxon>
        <taxon>Bacillota</taxon>
        <taxon>Bacilli</taxon>
        <taxon>Bacillales</taxon>
        <taxon>Paenibacillaceae</taxon>
        <taxon>Paenibacillus</taxon>
    </lineage>
</organism>
<protein>
    <submittedName>
        <fullName evidence="1">Uncharacterized protein</fullName>
    </submittedName>
</protein>
<name>A0A168E9Y1_9BACL</name>
<dbReference type="Proteomes" id="UP000076967">
    <property type="component" value="Unassembled WGS sequence"/>
</dbReference>
<comment type="caution">
    <text evidence="1">The sequence shown here is derived from an EMBL/GenBank/DDBJ whole genome shotgun (WGS) entry which is preliminary data.</text>
</comment>
<evidence type="ECO:0000313" key="2">
    <source>
        <dbReference type="Proteomes" id="UP000076967"/>
    </source>
</evidence>
<evidence type="ECO:0000313" key="1">
    <source>
        <dbReference type="EMBL" id="OAB35019.1"/>
    </source>
</evidence>
<accession>A0A168E9Y1</accession>
<sequence length="69" mass="8397">MGIRKIRKVRARIKILERVVRNQIKEKRSLVLRGRVKLELLHDTEIERFLMKNVNFIETERQMIKQGIK</sequence>
<dbReference type="STRING" id="494026.PGLA_22610"/>